<protein>
    <recommendedName>
        <fullName evidence="1">Reverse transcriptase/retrotransposon-derived protein RNase H-like domain-containing protein</fullName>
    </recommendedName>
</protein>
<evidence type="ECO:0000313" key="2">
    <source>
        <dbReference type="EMBL" id="MBW0523942.1"/>
    </source>
</evidence>
<dbReference type="OrthoDB" id="2975412at2759"/>
<sequence>MTVDRVKAFESLSQALITAPLLLKPEFQQPFKLYIDASGDGLCAALHQVQIINDKPVEGPICFISQQIKPTKPDMEQVRWSVYALSGAWKH</sequence>
<proteinExistence type="predicted"/>
<gene>
    <name evidence="2" type="ORF">O181_063657</name>
</gene>
<keyword evidence="3" id="KW-1185">Reference proteome</keyword>
<dbReference type="EMBL" id="AVOT02030673">
    <property type="protein sequence ID" value="MBW0523942.1"/>
    <property type="molecule type" value="Genomic_DNA"/>
</dbReference>
<dbReference type="Proteomes" id="UP000765509">
    <property type="component" value="Unassembled WGS sequence"/>
</dbReference>
<accession>A0A9Q3EQ16</accession>
<evidence type="ECO:0000313" key="3">
    <source>
        <dbReference type="Proteomes" id="UP000765509"/>
    </source>
</evidence>
<name>A0A9Q3EQ16_9BASI</name>
<dbReference type="AlphaFoldDB" id="A0A9Q3EQ16"/>
<evidence type="ECO:0000259" key="1">
    <source>
        <dbReference type="Pfam" id="PF17919"/>
    </source>
</evidence>
<dbReference type="InterPro" id="IPR043502">
    <property type="entry name" value="DNA/RNA_pol_sf"/>
</dbReference>
<comment type="caution">
    <text evidence="2">The sequence shown here is derived from an EMBL/GenBank/DDBJ whole genome shotgun (WGS) entry which is preliminary data.</text>
</comment>
<dbReference type="InterPro" id="IPR041577">
    <property type="entry name" value="RT_RNaseH_2"/>
</dbReference>
<dbReference type="SUPFAM" id="SSF56672">
    <property type="entry name" value="DNA/RNA polymerases"/>
    <property type="match status" value="1"/>
</dbReference>
<reference evidence="2" key="1">
    <citation type="submission" date="2021-03" db="EMBL/GenBank/DDBJ databases">
        <title>Draft genome sequence of rust myrtle Austropuccinia psidii MF-1, a brazilian biotype.</title>
        <authorList>
            <person name="Quecine M.C."/>
            <person name="Pachon D.M.R."/>
            <person name="Bonatelli M.L."/>
            <person name="Correr F.H."/>
            <person name="Franceschini L.M."/>
            <person name="Leite T.F."/>
            <person name="Margarido G.R.A."/>
            <person name="Almeida C.A."/>
            <person name="Ferrarezi J.A."/>
            <person name="Labate C.A."/>
        </authorList>
    </citation>
    <scope>NUCLEOTIDE SEQUENCE</scope>
    <source>
        <strain evidence="2">MF-1</strain>
    </source>
</reference>
<dbReference type="Pfam" id="PF17919">
    <property type="entry name" value="RT_RNaseH_2"/>
    <property type="match status" value="1"/>
</dbReference>
<feature type="domain" description="Reverse transcriptase/retrotransposon-derived protein RNase H-like" evidence="1">
    <location>
        <begin position="4"/>
        <end position="90"/>
    </location>
</feature>
<organism evidence="2 3">
    <name type="scientific">Austropuccinia psidii MF-1</name>
    <dbReference type="NCBI Taxonomy" id="1389203"/>
    <lineage>
        <taxon>Eukaryota</taxon>
        <taxon>Fungi</taxon>
        <taxon>Dikarya</taxon>
        <taxon>Basidiomycota</taxon>
        <taxon>Pucciniomycotina</taxon>
        <taxon>Pucciniomycetes</taxon>
        <taxon>Pucciniales</taxon>
        <taxon>Sphaerophragmiaceae</taxon>
        <taxon>Austropuccinia</taxon>
    </lineage>
</organism>